<feature type="domain" description="SF4 helicase" evidence="1">
    <location>
        <begin position="55"/>
        <end position="111"/>
    </location>
</feature>
<dbReference type="Pfam" id="PF03796">
    <property type="entry name" value="DnaB_C"/>
    <property type="match status" value="2"/>
</dbReference>
<dbReference type="RefSeq" id="WP_188825153.1">
    <property type="nucleotide sequence ID" value="NZ_BMHH01000013.1"/>
</dbReference>
<dbReference type="AlphaFoldDB" id="A0A916SKR1"/>
<sequence>MKLSAPVYQLKRKAKRLSRDGKIPLHEALDRIARLEGYACWSLLAAKLCETTPADRLFQSLKPGDLLLVGARPGHGKTLMSLRLAVEAMKSGHRAAFFTLEYTQAQVLDRFRVIGAEYRQFERLFTFDCSDAICAGYIMEKMAAAPRGTLVVVDYLQLLDQKRENPDLSVQVRALQSFARERGVIVVFISQIHREYEASNKPLPDLADIRLPNPVDLRLFTKTCFLNNGEVRFEGVG</sequence>
<evidence type="ECO:0000259" key="1">
    <source>
        <dbReference type="Pfam" id="PF03796"/>
    </source>
</evidence>
<dbReference type="InterPro" id="IPR007694">
    <property type="entry name" value="DNA_helicase_DnaB-like_C"/>
</dbReference>
<evidence type="ECO:0000313" key="2">
    <source>
        <dbReference type="EMBL" id="GGB01164.1"/>
    </source>
</evidence>
<keyword evidence="2" id="KW-0378">Hydrolase</keyword>
<dbReference type="Proteomes" id="UP000646478">
    <property type="component" value="Unassembled WGS sequence"/>
</dbReference>
<gene>
    <name evidence="2" type="ORF">GCM10011491_31640</name>
</gene>
<dbReference type="PANTHER" id="PTHR30153">
    <property type="entry name" value="REPLICATIVE DNA HELICASE DNAB"/>
    <property type="match status" value="1"/>
</dbReference>
<feature type="domain" description="SF4 helicase" evidence="1">
    <location>
        <begin position="141"/>
        <end position="210"/>
    </location>
</feature>
<keyword evidence="2" id="KW-0547">Nucleotide-binding</keyword>
<name>A0A916SKR1_9HYPH</name>
<proteinExistence type="predicted"/>
<dbReference type="InterPro" id="IPR027417">
    <property type="entry name" value="P-loop_NTPase"/>
</dbReference>
<comment type="caution">
    <text evidence="2">The sequence shown here is derived from an EMBL/GenBank/DDBJ whole genome shotgun (WGS) entry which is preliminary data.</text>
</comment>
<accession>A0A916SKR1</accession>
<keyword evidence="2" id="KW-0067">ATP-binding</keyword>
<organism evidence="2 3">
    <name type="scientific">Brucella endophytica</name>
    <dbReference type="NCBI Taxonomy" id="1963359"/>
    <lineage>
        <taxon>Bacteria</taxon>
        <taxon>Pseudomonadati</taxon>
        <taxon>Pseudomonadota</taxon>
        <taxon>Alphaproteobacteria</taxon>
        <taxon>Hyphomicrobiales</taxon>
        <taxon>Brucellaceae</taxon>
        <taxon>Brucella/Ochrobactrum group</taxon>
        <taxon>Brucella</taxon>
    </lineage>
</organism>
<dbReference type="NCBIfam" id="NF004629">
    <property type="entry name" value="PRK05973.1"/>
    <property type="match status" value="1"/>
</dbReference>
<reference evidence="2" key="2">
    <citation type="submission" date="2020-09" db="EMBL/GenBank/DDBJ databases">
        <authorList>
            <person name="Sun Q."/>
            <person name="Zhou Y."/>
        </authorList>
    </citation>
    <scope>NUCLEOTIDE SEQUENCE</scope>
    <source>
        <strain evidence="2">CGMCC 1.15082</strain>
    </source>
</reference>
<keyword evidence="2" id="KW-0347">Helicase</keyword>
<reference evidence="2" key="1">
    <citation type="journal article" date="2014" name="Int. J. Syst. Evol. Microbiol.">
        <title>Complete genome sequence of Corynebacterium casei LMG S-19264T (=DSM 44701T), isolated from a smear-ripened cheese.</title>
        <authorList>
            <consortium name="US DOE Joint Genome Institute (JGI-PGF)"/>
            <person name="Walter F."/>
            <person name="Albersmeier A."/>
            <person name="Kalinowski J."/>
            <person name="Ruckert C."/>
        </authorList>
    </citation>
    <scope>NUCLEOTIDE SEQUENCE</scope>
    <source>
        <strain evidence="2">CGMCC 1.15082</strain>
    </source>
</reference>
<dbReference type="SUPFAM" id="SSF52540">
    <property type="entry name" value="P-loop containing nucleoside triphosphate hydrolases"/>
    <property type="match status" value="1"/>
</dbReference>
<protein>
    <submittedName>
        <fullName evidence="2">Replicative DNA helicase</fullName>
    </submittedName>
</protein>
<dbReference type="PANTHER" id="PTHR30153:SF2">
    <property type="entry name" value="REPLICATIVE DNA HELICASE"/>
    <property type="match status" value="1"/>
</dbReference>
<dbReference type="GO" id="GO:0003678">
    <property type="term" value="F:DNA helicase activity"/>
    <property type="evidence" value="ECO:0007669"/>
    <property type="project" value="InterPro"/>
</dbReference>
<dbReference type="GO" id="GO:0005829">
    <property type="term" value="C:cytosol"/>
    <property type="evidence" value="ECO:0007669"/>
    <property type="project" value="TreeGrafter"/>
</dbReference>
<dbReference type="EMBL" id="BMHH01000013">
    <property type="protein sequence ID" value="GGB01164.1"/>
    <property type="molecule type" value="Genomic_DNA"/>
</dbReference>
<keyword evidence="3" id="KW-1185">Reference proteome</keyword>
<dbReference type="GO" id="GO:0005524">
    <property type="term" value="F:ATP binding"/>
    <property type="evidence" value="ECO:0007669"/>
    <property type="project" value="InterPro"/>
</dbReference>
<dbReference type="Gene3D" id="3.40.50.300">
    <property type="entry name" value="P-loop containing nucleotide triphosphate hydrolases"/>
    <property type="match status" value="1"/>
</dbReference>
<evidence type="ECO:0000313" key="3">
    <source>
        <dbReference type="Proteomes" id="UP000646478"/>
    </source>
</evidence>
<dbReference type="GO" id="GO:0006260">
    <property type="term" value="P:DNA replication"/>
    <property type="evidence" value="ECO:0007669"/>
    <property type="project" value="InterPro"/>
</dbReference>